<dbReference type="EMBL" id="HACA01001953">
    <property type="protein sequence ID" value="CDW19314.1"/>
    <property type="molecule type" value="Transcribed_RNA"/>
</dbReference>
<reference evidence="1" key="1">
    <citation type="submission" date="2014-05" db="EMBL/GenBank/DDBJ databases">
        <authorList>
            <person name="Chronopoulou M."/>
        </authorList>
    </citation>
    <scope>NUCLEOTIDE SEQUENCE</scope>
    <source>
        <tissue evidence="1">Whole organism</tissue>
    </source>
</reference>
<accession>A0A0K2SZV4</accession>
<organism evidence="1">
    <name type="scientific">Lepeophtheirus salmonis</name>
    <name type="common">Salmon louse</name>
    <name type="synonym">Caligus salmonis</name>
    <dbReference type="NCBI Taxonomy" id="72036"/>
    <lineage>
        <taxon>Eukaryota</taxon>
        <taxon>Metazoa</taxon>
        <taxon>Ecdysozoa</taxon>
        <taxon>Arthropoda</taxon>
        <taxon>Crustacea</taxon>
        <taxon>Multicrustacea</taxon>
        <taxon>Hexanauplia</taxon>
        <taxon>Copepoda</taxon>
        <taxon>Siphonostomatoida</taxon>
        <taxon>Caligidae</taxon>
        <taxon>Lepeophtheirus</taxon>
    </lineage>
</organism>
<protein>
    <submittedName>
        <fullName evidence="1">Uncharacterized protein</fullName>
    </submittedName>
</protein>
<feature type="non-terminal residue" evidence="1">
    <location>
        <position position="1"/>
    </location>
</feature>
<dbReference type="AlphaFoldDB" id="A0A0K2SZV4"/>
<sequence>RMFLRRYFHPWTVLHSNTHYYPYYHYLVHDPANVSFEVPHEISIWTQTHCPSYSEPYYCWRNDDWRRAVSRNIRVYYFYSEPDLGLVAVTYKGAPDLFPKWCRFHAERFSNGGGS</sequence>
<name>A0A0K2SZV4_LEPSM</name>
<proteinExistence type="predicted"/>
<evidence type="ECO:0000313" key="1">
    <source>
        <dbReference type="EMBL" id="CDW19314.1"/>
    </source>
</evidence>